<dbReference type="InterPro" id="IPR019088">
    <property type="entry name" value="CHP02186-rel_TM"/>
</dbReference>
<evidence type="ECO:0000313" key="3">
    <source>
        <dbReference type="EMBL" id="RBI87186.1"/>
    </source>
</evidence>
<feature type="chain" id="PRO_5016794402" description="Transmembrane protein (Alph_Pro_TM)" evidence="2">
    <location>
        <begin position="19"/>
        <end position="253"/>
    </location>
</feature>
<keyword evidence="1" id="KW-1133">Transmembrane helix</keyword>
<comment type="caution">
    <text evidence="3">The sequence shown here is derived from an EMBL/GenBank/DDBJ whole genome shotgun (WGS) entry which is preliminary data.</text>
</comment>
<reference evidence="3 4" key="1">
    <citation type="submission" date="2018-07" db="EMBL/GenBank/DDBJ databases">
        <title>Rhodosalinus sp. strain E84T genomic sequence and assembly.</title>
        <authorList>
            <person name="Liu Z.-W."/>
            <person name="Lu D.-C."/>
        </authorList>
    </citation>
    <scope>NUCLEOTIDE SEQUENCE [LARGE SCALE GENOMIC DNA]</scope>
    <source>
        <strain evidence="3 4">E84</strain>
    </source>
</reference>
<protein>
    <recommendedName>
        <fullName evidence="5">Transmembrane protein (Alph_Pro_TM)</fullName>
    </recommendedName>
</protein>
<evidence type="ECO:0000256" key="2">
    <source>
        <dbReference type="SAM" id="SignalP"/>
    </source>
</evidence>
<accession>A0A365UCY9</accession>
<evidence type="ECO:0000313" key="4">
    <source>
        <dbReference type="Proteomes" id="UP000253370"/>
    </source>
</evidence>
<proteinExistence type="predicted"/>
<dbReference type="OrthoDB" id="9815212at2"/>
<sequence length="253" mass="27560">MLRLALLLLVALAAPLRAEEVVLGLSRDTVSITTNFEGSEILIFGAVKREGPIRTDPPLEVVITVAGPSAPVTVRRKERVAGIWVNTDAVEIDRAPSFYAVATSGPMEEVVRDTEDLRHKISIPRAIRSVGAPEEVQDAAAFTDALIRIRKREGRYALAEGAVDVTEQTLFSTAIDMPANLTEGDYATRIFLTRDGRVVADFESVIGVRKVGLERFLFTLSREQPLVYGLLSLTIAIAAGWAASAAFRMLRRG</sequence>
<name>A0A365UCY9_9RHOB</name>
<feature type="signal peptide" evidence="2">
    <location>
        <begin position="1"/>
        <end position="18"/>
    </location>
</feature>
<keyword evidence="4" id="KW-1185">Reference proteome</keyword>
<dbReference type="Proteomes" id="UP000253370">
    <property type="component" value="Unassembled WGS sequence"/>
</dbReference>
<evidence type="ECO:0000256" key="1">
    <source>
        <dbReference type="SAM" id="Phobius"/>
    </source>
</evidence>
<feature type="transmembrane region" description="Helical" evidence="1">
    <location>
        <begin position="226"/>
        <end position="247"/>
    </location>
</feature>
<evidence type="ECO:0008006" key="5">
    <source>
        <dbReference type="Google" id="ProtNLM"/>
    </source>
</evidence>
<gene>
    <name evidence="3" type="ORF">DRV85_03425</name>
</gene>
<dbReference type="RefSeq" id="WP_113288034.1">
    <property type="nucleotide sequence ID" value="NZ_QNTQ01000002.1"/>
</dbReference>
<keyword evidence="1" id="KW-0812">Transmembrane</keyword>
<dbReference type="EMBL" id="QNTQ01000002">
    <property type="protein sequence ID" value="RBI87186.1"/>
    <property type="molecule type" value="Genomic_DNA"/>
</dbReference>
<keyword evidence="1" id="KW-0472">Membrane</keyword>
<organism evidence="3 4">
    <name type="scientific">Rhodosalinus halophilus</name>
    <dbReference type="NCBI Taxonomy" id="2259333"/>
    <lineage>
        <taxon>Bacteria</taxon>
        <taxon>Pseudomonadati</taxon>
        <taxon>Pseudomonadota</taxon>
        <taxon>Alphaproteobacteria</taxon>
        <taxon>Rhodobacterales</taxon>
        <taxon>Paracoccaceae</taxon>
        <taxon>Rhodosalinus</taxon>
    </lineage>
</organism>
<dbReference type="AlphaFoldDB" id="A0A365UCY9"/>
<dbReference type="Pfam" id="PF09608">
    <property type="entry name" value="Alph_Pro_TM"/>
    <property type="match status" value="1"/>
</dbReference>
<keyword evidence="2" id="KW-0732">Signal</keyword>